<dbReference type="InterPro" id="IPR052016">
    <property type="entry name" value="Bact_Sigma-Reg"/>
</dbReference>
<dbReference type="AlphaFoldDB" id="A0A6J4I6V1"/>
<evidence type="ECO:0000256" key="1">
    <source>
        <dbReference type="ARBA" id="ARBA00022801"/>
    </source>
</evidence>
<feature type="transmembrane region" description="Helical" evidence="2">
    <location>
        <begin position="12"/>
        <end position="32"/>
    </location>
</feature>
<dbReference type="PANTHER" id="PTHR43156:SF2">
    <property type="entry name" value="STAGE II SPORULATION PROTEIN E"/>
    <property type="match status" value="1"/>
</dbReference>
<dbReference type="EMBL" id="CADCSZ010000113">
    <property type="protein sequence ID" value="CAA9242817.1"/>
    <property type="molecule type" value="Genomic_DNA"/>
</dbReference>
<accession>A0A6J4I6V1</accession>
<keyword evidence="1" id="KW-0378">Hydrolase</keyword>
<dbReference type="InterPro" id="IPR036457">
    <property type="entry name" value="PPM-type-like_dom_sf"/>
</dbReference>
<feature type="domain" description="PPM-type phosphatase" evidence="3">
    <location>
        <begin position="158"/>
        <end position="372"/>
    </location>
</feature>
<sequence length="373" mass="40566">MSQSVVDGLGWGVRAVEGTLAVACLISVAIWGRSARRLHRALGRIERTLQRSGGDDEAADLSRAAYRKEMHTTVLYAVVALALAAGAIGGARWTAIPLVLCAVPLAMSIGYGRNFIYEAELAESRSMLLRRAEEVMEQADLAPRRWAQRLAPSDLPPVEGFEIGTVYEPGTGSMAGDFYDLYRTAPSRFAAIIGDVAGHGIEPSITAFQVKYLLRAFLERYRDPAQAVEELNKVMFASGQPDELVSLCVVVFDLEASTLRVCSAGHPPAWLWHDGEVRPLRSSGPLLTLDPNGTFSSREVDLDQGDLLLLYTDGLTEARNGEMLFGEERVAATLRREPGRDPTYLCKALLEAARDFSGTALGDDVAILAIKRT</sequence>
<feature type="transmembrane region" description="Helical" evidence="2">
    <location>
        <begin position="73"/>
        <end position="89"/>
    </location>
</feature>
<keyword evidence="2" id="KW-0812">Transmembrane</keyword>
<name>A0A6J4I6V1_9ACTN</name>
<gene>
    <name evidence="4" type="ORF">AVDCRST_MAG76-1853</name>
</gene>
<reference evidence="4" key="1">
    <citation type="submission" date="2020-02" db="EMBL/GenBank/DDBJ databases">
        <authorList>
            <person name="Meier V. D."/>
        </authorList>
    </citation>
    <scope>NUCLEOTIDE SEQUENCE</scope>
    <source>
        <strain evidence="4">AVDCRST_MAG76</strain>
    </source>
</reference>
<keyword evidence="2" id="KW-1133">Transmembrane helix</keyword>
<organism evidence="4">
    <name type="scientific">uncultured Acidimicrobiales bacterium</name>
    <dbReference type="NCBI Taxonomy" id="310071"/>
    <lineage>
        <taxon>Bacteria</taxon>
        <taxon>Bacillati</taxon>
        <taxon>Actinomycetota</taxon>
        <taxon>Acidimicrobiia</taxon>
        <taxon>Acidimicrobiales</taxon>
        <taxon>environmental samples</taxon>
    </lineage>
</organism>
<dbReference type="GO" id="GO:0016791">
    <property type="term" value="F:phosphatase activity"/>
    <property type="evidence" value="ECO:0007669"/>
    <property type="project" value="TreeGrafter"/>
</dbReference>
<dbReference type="Pfam" id="PF07228">
    <property type="entry name" value="SpoIIE"/>
    <property type="match status" value="1"/>
</dbReference>
<dbReference type="InterPro" id="IPR001932">
    <property type="entry name" value="PPM-type_phosphatase-like_dom"/>
</dbReference>
<proteinExistence type="predicted"/>
<evidence type="ECO:0000256" key="2">
    <source>
        <dbReference type="SAM" id="Phobius"/>
    </source>
</evidence>
<dbReference type="Gene3D" id="3.60.40.10">
    <property type="entry name" value="PPM-type phosphatase domain"/>
    <property type="match status" value="1"/>
</dbReference>
<keyword evidence="2" id="KW-0472">Membrane</keyword>
<evidence type="ECO:0000259" key="3">
    <source>
        <dbReference type="SMART" id="SM00331"/>
    </source>
</evidence>
<dbReference type="SUPFAM" id="SSF81606">
    <property type="entry name" value="PP2C-like"/>
    <property type="match status" value="1"/>
</dbReference>
<protein>
    <recommendedName>
        <fullName evidence="3">PPM-type phosphatase domain-containing protein</fullName>
    </recommendedName>
</protein>
<dbReference type="PANTHER" id="PTHR43156">
    <property type="entry name" value="STAGE II SPORULATION PROTEIN E-RELATED"/>
    <property type="match status" value="1"/>
</dbReference>
<dbReference type="SMART" id="SM00331">
    <property type="entry name" value="PP2C_SIG"/>
    <property type="match status" value="1"/>
</dbReference>
<evidence type="ECO:0000313" key="4">
    <source>
        <dbReference type="EMBL" id="CAA9242817.1"/>
    </source>
</evidence>